<keyword evidence="5" id="KW-0560">Oxidoreductase</keyword>
<dbReference type="PRINTS" id="PR00073">
    <property type="entry name" value="COPRGNOXDASE"/>
</dbReference>
<comment type="subunit">
    <text evidence="3">Homodimer.</text>
</comment>
<gene>
    <name evidence="9" type="ORF">SAMN05216200_10961</name>
</gene>
<evidence type="ECO:0000313" key="9">
    <source>
        <dbReference type="EMBL" id="SHN73556.1"/>
    </source>
</evidence>
<dbReference type="EMBL" id="FRDL01000009">
    <property type="protein sequence ID" value="SHN73556.1"/>
    <property type="molecule type" value="Genomic_DNA"/>
</dbReference>
<protein>
    <recommendedName>
        <fullName evidence="4">coproporphyrinogen oxidase</fullName>
        <ecNumber evidence="4">1.3.3.3</ecNumber>
    </recommendedName>
</protein>
<dbReference type="RefSeq" id="WP_072748015.1">
    <property type="nucleotide sequence ID" value="NZ_FOHL01000009.1"/>
</dbReference>
<dbReference type="AlphaFoldDB" id="A0A1M7TS98"/>
<keyword evidence="6" id="KW-0350">Heme biosynthesis</keyword>
<comment type="similarity">
    <text evidence="2">Belongs to the aerobic coproporphyrinogen-III oxidase family.</text>
</comment>
<dbReference type="InterPro" id="IPR036406">
    <property type="entry name" value="Coprogen_oxidase_aer_sf"/>
</dbReference>
<dbReference type="GO" id="GO:0004109">
    <property type="term" value="F:coproporphyrinogen oxidase activity"/>
    <property type="evidence" value="ECO:0007669"/>
    <property type="project" value="UniProtKB-EC"/>
</dbReference>
<evidence type="ECO:0000256" key="1">
    <source>
        <dbReference type="ARBA" id="ARBA00005168"/>
    </source>
</evidence>
<dbReference type="Proteomes" id="UP000184066">
    <property type="component" value="Unassembled WGS sequence"/>
</dbReference>
<accession>A0A1M7TS98</accession>
<evidence type="ECO:0000256" key="4">
    <source>
        <dbReference type="ARBA" id="ARBA00012869"/>
    </source>
</evidence>
<dbReference type="InterPro" id="IPR018375">
    <property type="entry name" value="Coprogen_oxidase_CS"/>
</dbReference>
<dbReference type="SUPFAM" id="SSF102886">
    <property type="entry name" value="Coproporphyrinogen III oxidase"/>
    <property type="match status" value="1"/>
</dbReference>
<keyword evidence="10" id="KW-1185">Reference proteome</keyword>
<keyword evidence="7" id="KW-0627">Porphyrin biosynthesis</keyword>
<evidence type="ECO:0000256" key="5">
    <source>
        <dbReference type="ARBA" id="ARBA00023002"/>
    </source>
</evidence>
<dbReference type="Pfam" id="PF01218">
    <property type="entry name" value="Coprogen_oxidas"/>
    <property type="match status" value="1"/>
</dbReference>
<reference evidence="9 10" key="1">
    <citation type="submission" date="2016-12" db="EMBL/GenBank/DDBJ databases">
        <authorList>
            <person name="Song W.-J."/>
            <person name="Kurnit D.M."/>
        </authorList>
    </citation>
    <scope>NUCLEOTIDE SEQUENCE [LARGE SCALE GENOMIC DNA]</scope>
    <source>
        <strain evidence="9 10">CGMCC 1.10808</strain>
    </source>
</reference>
<sequence>MTQTPPTDADPEFEARKARAKAWFEQLQGRICAAFEAIEDELDQGPHAHLPPGRFERTPTARRDEDGADGGGGVMSVMRGGRVFEKVGVNVSAVHGRLAERARASLTARKSIPGLDRDPRFWAAGISLVAHMRSPRTPAVHMNTRMFWTPQAWWFGGGADLNPMVEVPEDTAFFHQRLRAACDRHDPDYYPRFKAWADEYFMIRHRNEPRGVGGIFYDDLCTGDWEADFAFTRDVGEAFLDAFPALTRKRMREPWTEEEREWQLIKRGRYAEFNLVYDRGTRFGLETGHNPDAVLMSLPPVAKWP</sequence>
<dbReference type="Gene3D" id="3.40.1500.10">
    <property type="entry name" value="Coproporphyrinogen III oxidase, aerobic"/>
    <property type="match status" value="1"/>
</dbReference>
<dbReference type="NCBIfam" id="NF003727">
    <property type="entry name" value="PRK05330.1"/>
    <property type="match status" value="1"/>
</dbReference>
<name>A0A1M7TS98_9RHOB</name>
<dbReference type="EC" id="1.3.3.3" evidence="4"/>
<feature type="region of interest" description="Disordered" evidence="8">
    <location>
        <begin position="43"/>
        <end position="74"/>
    </location>
</feature>
<organism evidence="9 10">
    <name type="scientific">Oceanicella actignis</name>
    <dbReference type="NCBI Taxonomy" id="1189325"/>
    <lineage>
        <taxon>Bacteria</taxon>
        <taxon>Pseudomonadati</taxon>
        <taxon>Pseudomonadota</taxon>
        <taxon>Alphaproteobacteria</taxon>
        <taxon>Rhodobacterales</taxon>
        <taxon>Paracoccaceae</taxon>
        <taxon>Oceanicella</taxon>
    </lineage>
</organism>
<dbReference type="OrthoDB" id="9777553at2"/>
<evidence type="ECO:0000256" key="2">
    <source>
        <dbReference type="ARBA" id="ARBA00010644"/>
    </source>
</evidence>
<comment type="pathway">
    <text evidence="1">Porphyrin-containing compound metabolism; protoporphyrin-IX biosynthesis; protoporphyrinogen-IX from coproporphyrinogen-III (O2 route): step 1/1.</text>
</comment>
<dbReference type="PIRSF" id="PIRSF000166">
    <property type="entry name" value="Coproporphyri_ox"/>
    <property type="match status" value="1"/>
</dbReference>
<dbReference type="GO" id="GO:0006782">
    <property type="term" value="P:protoporphyrinogen IX biosynthetic process"/>
    <property type="evidence" value="ECO:0007669"/>
    <property type="project" value="TreeGrafter"/>
</dbReference>
<evidence type="ECO:0000256" key="8">
    <source>
        <dbReference type="SAM" id="MobiDB-lite"/>
    </source>
</evidence>
<dbReference type="PANTHER" id="PTHR10755">
    <property type="entry name" value="COPROPORPHYRINOGEN III OXIDASE, MITOCHONDRIAL"/>
    <property type="match status" value="1"/>
</dbReference>
<evidence type="ECO:0000256" key="6">
    <source>
        <dbReference type="ARBA" id="ARBA00023133"/>
    </source>
</evidence>
<dbReference type="InterPro" id="IPR001260">
    <property type="entry name" value="Coprogen_oxidase_aer"/>
</dbReference>
<proteinExistence type="inferred from homology"/>
<evidence type="ECO:0000313" key="10">
    <source>
        <dbReference type="Proteomes" id="UP000184066"/>
    </source>
</evidence>
<feature type="compositionally biased region" description="Basic and acidic residues" evidence="8">
    <location>
        <begin position="54"/>
        <end position="65"/>
    </location>
</feature>
<dbReference type="STRING" id="1189325.SAMN04488119_10961"/>
<dbReference type="GO" id="GO:0005737">
    <property type="term" value="C:cytoplasm"/>
    <property type="evidence" value="ECO:0007669"/>
    <property type="project" value="TreeGrafter"/>
</dbReference>
<evidence type="ECO:0000256" key="3">
    <source>
        <dbReference type="ARBA" id="ARBA00011738"/>
    </source>
</evidence>
<dbReference type="PANTHER" id="PTHR10755:SF0">
    <property type="entry name" value="OXYGEN-DEPENDENT COPROPORPHYRINOGEN-III OXIDASE, MITOCHONDRIAL"/>
    <property type="match status" value="1"/>
</dbReference>
<dbReference type="PROSITE" id="PS01021">
    <property type="entry name" value="COPROGEN_OXIDASE"/>
    <property type="match status" value="1"/>
</dbReference>
<evidence type="ECO:0000256" key="7">
    <source>
        <dbReference type="ARBA" id="ARBA00023244"/>
    </source>
</evidence>